<organism evidence="1 2">
    <name type="scientific">Idiomarina xiamenensis 10-D-4</name>
    <dbReference type="NCBI Taxonomy" id="740709"/>
    <lineage>
        <taxon>Bacteria</taxon>
        <taxon>Pseudomonadati</taxon>
        <taxon>Pseudomonadota</taxon>
        <taxon>Gammaproteobacteria</taxon>
        <taxon>Alteromonadales</taxon>
        <taxon>Idiomarinaceae</taxon>
        <taxon>Idiomarina</taxon>
    </lineage>
</organism>
<gene>
    <name evidence="1" type="ORF">A10D4_06886</name>
</gene>
<dbReference type="SMART" id="SM01234">
    <property type="entry name" value="Haemolytic"/>
    <property type="match status" value="1"/>
</dbReference>
<dbReference type="Pfam" id="PF01809">
    <property type="entry name" value="YidD"/>
    <property type="match status" value="1"/>
</dbReference>
<proteinExistence type="predicted"/>
<accession>K2JK63</accession>
<dbReference type="NCBIfam" id="TIGR00278">
    <property type="entry name" value="membrane protein insertion efficiency factor YidD"/>
    <property type="match status" value="1"/>
</dbReference>
<keyword evidence="2" id="KW-1185">Reference proteome</keyword>
<dbReference type="STRING" id="740709.A10D4_06886"/>
<dbReference type="EMBL" id="AMRG01000007">
    <property type="protein sequence ID" value="EKE83851.1"/>
    <property type="molecule type" value="Genomic_DNA"/>
</dbReference>
<dbReference type="PANTHER" id="PTHR33383:SF1">
    <property type="entry name" value="MEMBRANE PROTEIN INSERTION EFFICIENCY FACTOR-RELATED"/>
    <property type="match status" value="1"/>
</dbReference>
<sequence>MIKRSVLKAIRYYQRRGGSKRFFNIDCNFQPSCSEYTYRAIEKFGLVRGCRLGWRRICRCNDPDCVEKRLDPVPHSVRQTRCQRSQHDIE</sequence>
<dbReference type="Proteomes" id="UP000014115">
    <property type="component" value="Unassembled WGS sequence"/>
</dbReference>
<dbReference type="AlphaFoldDB" id="K2JK63"/>
<evidence type="ECO:0000313" key="1">
    <source>
        <dbReference type="EMBL" id="EKE83851.1"/>
    </source>
</evidence>
<dbReference type="OrthoDB" id="9156153at2"/>
<name>K2JK63_9GAMM</name>
<comment type="caution">
    <text evidence="1">The sequence shown here is derived from an EMBL/GenBank/DDBJ whole genome shotgun (WGS) entry which is preliminary data.</text>
</comment>
<dbReference type="eggNOG" id="COG0759">
    <property type="taxonomic scope" value="Bacteria"/>
</dbReference>
<protein>
    <submittedName>
        <fullName evidence="1">Alpha-hemolysin family protein</fullName>
    </submittedName>
</protein>
<reference evidence="1 2" key="1">
    <citation type="journal article" date="2012" name="J. Bacteriol.">
        <title>Genome Sequence of Idiomarina xiamenensis Type Strain 10-D-4.</title>
        <authorList>
            <person name="Lai Q."/>
            <person name="Wang L."/>
            <person name="Wang W."/>
            <person name="Shao Z."/>
        </authorList>
    </citation>
    <scope>NUCLEOTIDE SEQUENCE [LARGE SCALE GENOMIC DNA]</scope>
    <source>
        <strain evidence="1 2">10-D-4</strain>
    </source>
</reference>
<dbReference type="InterPro" id="IPR002696">
    <property type="entry name" value="Membr_insert_effic_factor_YidD"/>
</dbReference>
<evidence type="ECO:0000313" key="2">
    <source>
        <dbReference type="Proteomes" id="UP000014115"/>
    </source>
</evidence>
<dbReference type="PANTHER" id="PTHR33383">
    <property type="entry name" value="MEMBRANE PROTEIN INSERTION EFFICIENCY FACTOR-RELATED"/>
    <property type="match status" value="1"/>
</dbReference>
<dbReference type="PATRIC" id="fig|740709.3.peg.1401"/>
<dbReference type="RefSeq" id="WP_008488559.1">
    <property type="nucleotide sequence ID" value="NZ_AMRG01000007.1"/>
</dbReference>